<name>A0A4S4N481_9APHY</name>
<dbReference type="GO" id="GO:0016874">
    <property type="term" value="F:ligase activity"/>
    <property type="evidence" value="ECO:0007669"/>
    <property type="project" value="UniProtKB-KW"/>
</dbReference>
<keyword evidence="1" id="KW-0436">Ligase</keyword>
<dbReference type="GO" id="GO:0046872">
    <property type="term" value="F:metal ion binding"/>
    <property type="evidence" value="ECO:0007669"/>
    <property type="project" value="InterPro"/>
</dbReference>
<keyword evidence="2 5" id="KW-0547">Nucleotide-binding</keyword>
<feature type="domain" description="ATP-grasp" evidence="6">
    <location>
        <begin position="122"/>
        <end position="322"/>
    </location>
</feature>
<dbReference type="Pfam" id="PF02785">
    <property type="entry name" value="Biotin_carb_C"/>
    <property type="match status" value="1"/>
</dbReference>
<dbReference type="OrthoDB" id="1923667at2759"/>
<dbReference type="SUPFAM" id="SSF48208">
    <property type="entry name" value="Six-hairpin glycosidases"/>
    <property type="match status" value="1"/>
</dbReference>
<evidence type="ECO:0000313" key="9">
    <source>
        <dbReference type="Proteomes" id="UP000308730"/>
    </source>
</evidence>
<dbReference type="SUPFAM" id="SSF51246">
    <property type="entry name" value="Rudiment single hybrid motif"/>
    <property type="match status" value="1"/>
</dbReference>
<sequence>MAQYKVLVVNRGEIAIRVFRAAAELGWSTVAVYTGNDVSHATFADEAVELDNVSRYMNAQYLVNIARRFNCTHVHPAYGFLSENADFAALLSQVANDGSSPITFVGPPSDVLRTTSDKMLARNLAASLNVHVAPGIHVQSVPEVLSFVQSQVSQSHTAGYPVILKALDGGGGRGIRIVYQASELEDAFKRCLGESPSRQLFVEAAMIGPGWKHVEVQIVGDGTGEVTHLWERECSVQRRFQKIIEMSPSSLPRDRVQPLLDASLKMARHLKYRGLGTFEFLIDTASERWIFLEINPRLQVEHTITEEITGVDLVRASLLLSLPSASLSAIIPSVYPSPSLPKGHAIQLRLTAEDPAKSFQLSTCTIKPVDVAWPGGNGVRVDTWLTSASGGDEGPVNWEVGTDFDSLLAKVIVHGETFEQTNRKALRALREVRLGKSVTTNSELLAGVLLSPAWIDGNIDTLWLERNLGDVLDKGKRALSRTSAGVRFGSGANDSSAGSSAAGGSVLIQPGATFSLILSPSEEGPSAVKEKHTLTMTTVAHNAFPEELSGTLQTSLSSTPLSFHLTRAVSVLGSSAAAFESPNPRDPGHIPCPLTGKIVELHPALLDNGRVKKGETLVVLSVMKMETVVTAAVEWYEWGQEAFTKAKEEDKPIFLSVGYSACHWCHVLAHESFEDETTANMMNRYFVNVKVDREERPDVDRLYMSFLQATSGGGGWPMSVWLTPDLHPFLAGTYFPRHRFQQVLQGVAEAWESRRDELVSTGESVIEQMRTMSNIAPSGAVELSASLDKIYGGLDKKFDLRYGGFGPAPKFPSPSQTLHFLARYATLESDKPKADRSRDMAAETLVKMYNGGIRDVVGEGFSRYSVDEKWHVPHFEKMLYDNAQLLTSSLELAKLTAPSSTPQTLLDMASSIITYVSRDLRSTEGGFYSAEDADSLPGHGDTVKKEGAFYAWTAQQLDEVLGTDSELFNWHFGADISGNCDPNHDIQGELTGQNVLFTSHTIQETAQKFAKDVADLKLLLKACLGKLKEHRDNHRPRPHLDDKILTCWNGLMISGLSKAAEWPEATFEGSPPVLQLAEDAAAFIRSNLYNESTGELRRSFREGPGPIAQADDYAFFIQGLLDLYEASGKEQYISWAIRLQEKQDELFYDKENGGYYASAPDEHILIRMKDAQDGAEPSAVSVTLYNLNRLGHFAEDRHTEYKTKGDSIIKSNSQILGRVPSALATLASAAAVGEHGMKQFIVSGSPSSPQTQAFLSAIREPFLPNRVLVHLDPSDPPHELAKVNATLRSLIESDASKQDRRANVRICENFACGLPIYDVEELKKYL</sequence>
<dbReference type="Gene3D" id="3.30.470.20">
    <property type="entry name" value="ATP-grasp fold, B domain"/>
    <property type="match status" value="1"/>
</dbReference>
<dbReference type="SUPFAM" id="SSF51230">
    <property type="entry name" value="Single hybrid motif"/>
    <property type="match status" value="1"/>
</dbReference>
<dbReference type="InterPro" id="IPR016185">
    <property type="entry name" value="PreATP-grasp_dom_sf"/>
</dbReference>
<dbReference type="InterPro" id="IPR001882">
    <property type="entry name" value="Biotin_BS"/>
</dbReference>
<dbReference type="PROSITE" id="PS00188">
    <property type="entry name" value="BIOTIN"/>
    <property type="match status" value="1"/>
</dbReference>
<dbReference type="Gene3D" id="3.40.30.10">
    <property type="entry name" value="Glutaredoxin"/>
    <property type="match status" value="1"/>
</dbReference>
<evidence type="ECO:0008006" key="10">
    <source>
        <dbReference type="Google" id="ProtNLM"/>
    </source>
</evidence>
<dbReference type="InterPro" id="IPR011054">
    <property type="entry name" value="Rudment_hybrid_motif"/>
</dbReference>
<dbReference type="PROSITE" id="PS50979">
    <property type="entry name" value="BC"/>
    <property type="match status" value="1"/>
</dbReference>
<dbReference type="CDD" id="cd02955">
    <property type="entry name" value="SSP411"/>
    <property type="match status" value="1"/>
</dbReference>
<evidence type="ECO:0000256" key="4">
    <source>
        <dbReference type="ARBA" id="ARBA00023267"/>
    </source>
</evidence>
<dbReference type="GO" id="GO:0005975">
    <property type="term" value="P:carbohydrate metabolic process"/>
    <property type="evidence" value="ECO:0007669"/>
    <property type="project" value="InterPro"/>
</dbReference>
<dbReference type="SMART" id="SM00878">
    <property type="entry name" value="Biotin_carb_C"/>
    <property type="match status" value="1"/>
</dbReference>
<comment type="caution">
    <text evidence="8">The sequence shown here is derived from an EMBL/GenBank/DDBJ whole genome shotgun (WGS) entry which is preliminary data.</text>
</comment>
<dbReference type="EMBL" id="SGPM01000076">
    <property type="protein sequence ID" value="THH30560.1"/>
    <property type="molecule type" value="Genomic_DNA"/>
</dbReference>
<dbReference type="Pfam" id="PF03190">
    <property type="entry name" value="Thioredox_DsbH"/>
    <property type="match status" value="1"/>
</dbReference>
<dbReference type="PROSITE" id="PS50975">
    <property type="entry name" value="ATP_GRASP"/>
    <property type="match status" value="1"/>
</dbReference>
<evidence type="ECO:0000259" key="7">
    <source>
        <dbReference type="PROSITE" id="PS50979"/>
    </source>
</evidence>
<dbReference type="CDD" id="cd06850">
    <property type="entry name" value="biotinyl_domain"/>
    <property type="match status" value="1"/>
</dbReference>
<dbReference type="InterPro" id="IPR011764">
    <property type="entry name" value="Biotin_carboxylation_dom"/>
</dbReference>
<keyword evidence="9" id="KW-1185">Reference proteome</keyword>
<accession>A0A4S4N481</accession>
<dbReference type="Pfam" id="PF00289">
    <property type="entry name" value="Biotin_carb_N"/>
    <property type="match status" value="1"/>
</dbReference>
<dbReference type="InterPro" id="IPR011761">
    <property type="entry name" value="ATP-grasp"/>
</dbReference>
<dbReference type="InterPro" id="IPR036249">
    <property type="entry name" value="Thioredoxin-like_sf"/>
</dbReference>
<dbReference type="InterPro" id="IPR005479">
    <property type="entry name" value="CPAse_ATP-bd"/>
</dbReference>
<dbReference type="PANTHER" id="PTHR42899:SF1">
    <property type="entry name" value="SPERMATOGENESIS-ASSOCIATED PROTEIN 20"/>
    <property type="match status" value="1"/>
</dbReference>
<evidence type="ECO:0000256" key="5">
    <source>
        <dbReference type="PROSITE-ProRule" id="PRU00409"/>
    </source>
</evidence>
<evidence type="ECO:0000256" key="1">
    <source>
        <dbReference type="ARBA" id="ARBA00022598"/>
    </source>
</evidence>
<evidence type="ECO:0000313" key="8">
    <source>
        <dbReference type="EMBL" id="THH30560.1"/>
    </source>
</evidence>
<keyword evidence="3 5" id="KW-0067">ATP-binding</keyword>
<dbReference type="PROSITE" id="PS00867">
    <property type="entry name" value="CPSASE_2"/>
    <property type="match status" value="1"/>
</dbReference>
<dbReference type="Gene3D" id="1.50.10.10">
    <property type="match status" value="1"/>
</dbReference>
<feature type="domain" description="Biotin carboxylation" evidence="7">
    <location>
        <begin position="2"/>
        <end position="469"/>
    </location>
</feature>
<evidence type="ECO:0000256" key="2">
    <source>
        <dbReference type="ARBA" id="ARBA00022741"/>
    </source>
</evidence>
<gene>
    <name evidence="8" type="ORF">EUX98_g3628</name>
</gene>
<dbReference type="InterPro" id="IPR011053">
    <property type="entry name" value="Single_hybrid_motif"/>
</dbReference>
<dbReference type="InterPro" id="IPR008928">
    <property type="entry name" value="6-hairpin_glycosidase_sf"/>
</dbReference>
<dbReference type="Pfam" id="PF02786">
    <property type="entry name" value="CPSase_L_D2"/>
    <property type="match status" value="1"/>
</dbReference>
<organism evidence="8 9">
    <name type="scientific">Antrodiella citrinella</name>
    <dbReference type="NCBI Taxonomy" id="2447956"/>
    <lineage>
        <taxon>Eukaryota</taxon>
        <taxon>Fungi</taxon>
        <taxon>Dikarya</taxon>
        <taxon>Basidiomycota</taxon>
        <taxon>Agaricomycotina</taxon>
        <taxon>Agaricomycetes</taxon>
        <taxon>Polyporales</taxon>
        <taxon>Steccherinaceae</taxon>
        <taxon>Antrodiella</taxon>
    </lineage>
</organism>
<dbReference type="SUPFAM" id="SSF56059">
    <property type="entry name" value="Glutathione synthetase ATP-binding domain-like"/>
    <property type="match status" value="1"/>
</dbReference>
<keyword evidence="4" id="KW-0092">Biotin</keyword>
<dbReference type="InterPro" id="IPR024705">
    <property type="entry name" value="Ssp411"/>
</dbReference>
<proteinExistence type="predicted"/>
<dbReference type="InterPro" id="IPR004879">
    <property type="entry name" value="Ssp411-like_TRX"/>
</dbReference>
<dbReference type="GO" id="GO:0005524">
    <property type="term" value="F:ATP binding"/>
    <property type="evidence" value="ECO:0007669"/>
    <property type="project" value="UniProtKB-UniRule"/>
</dbReference>
<dbReference type="SUPFAM" id="SSF52833">
    <property type="entry name" value="Thioredoxin-like"/>
    <property type="match status" value="1"/>
</dbReference>
<dbReference type="InterPro" id="IPR005481">
    <property type="entry name" value="BC-like_N"/>
</dbReference>
<protein>
    <recommendedName>
        <fullName evidence="10">ATP-grasp domain-containing protein</fullName>
    </recommendedName>
</protein>
<dbReference type="PANTHER" id="PTHR42899">
    <property type="entry name" value="SPERMATOGENESIS-ASSOCIATED PROTEIN 20"/>
    <property type="match status" value="1"/>
</dbReference>
<dbReference type="InterPro" id="IPR012341">
    <property type="entry name" value="6hp_glycosidase-like_sf"/>
</dbReference>
<dbReference type="Proteomes" id="UP000308730">
    <property type="component" value="Unassembled WGS sequence"/>
</dbReference>
<evidence type="ECO:0000259" key="6">
    <source>
        <dbReference type="PROSITE" id="PS50975"/>
    </source>
</evidence>
<dbReference type="SUPFAM" id="SSF52440">
    <property type="entry name" value="PreATP-grasp domain"/>
    <property type="match status" value="1"/>
</dbReference>
<dbReference type="InterPro" id="IPR005482">
    <property type="entry name" value="Biotin_COase_C"/>
</dbReference>
<evidence type="ECO:0000256" key="3">
    <source>
        <dbReference type="ARBA" id="ARBA00022840"/>
    </source>
</evidence>
<reference evidence="8 9" key="1">
    <citation type="submission" date="2019-02" db="EMBL/GenBank/DDBJ databases">
        <title>Genome sequencing of the rare red list fungi Antrodiella citrinella (Flaviporus citrinellus).</title>
        <authorList>
            <person name="Buettner E."/>
            <person name="Kellner H."/>
        </authorList>
    </citation>
    <scope>NUCLEOTIDE SEQUENCE [LARGE SCALE GENOMIC DNA]</scope>
    <source>
        <strain evidence="8 9">DSM 108506</strain>
    </source>
</reference>